<dbReference type="PANTHER" id="PTHR40732:SF1">
    <property type="entry name" value="GTP-DEPENDENT DEPHOSPHO-COA KINASE"/>
    <property type="match status" value="1"/>
</dbReference>
<dbReference type="EC" id="2.7.1.237" evidence="6"/>
<feature type="binding site" evidence="6">
    <location>
        <position position="38"/>
    </location>
    <ligand>
        <name>GTP</name>
        <dbReference type="ChEBI" id="CHEBI:37565"/>
    </ligand>
</feature>
<dbReference type="EMBL" id="CABMJJ010000009">
    <property type="protein sequence ID" value="VVC04104.1"/>
    <property type="molecule type" value="Genomic_DNA"/>
</dbReference>
<dbReference type="Proteomes" id="UP000789941">
    <property type="component" value="Unassembled WGS sequence"/>
</dbReference>
<sequence>MNIPDEIKNELKKPLGRLVQIQEMKEISLSKKIISVGDVCTLNLISIGITPHLAVFDHIYMRKNLDPESVRILHTKFSKPKKYKNPPGTLSNRIINDAKKLIENGGAVLIDGEEDLTALAFILAANENYVVVYGQPNEGMILVEPEKGIKKKIEKLISAAALGHEIKSDESEN</sequence>
<dbReference type="PIRSF" id="PIRSF006533">
    <property type="entry name" value="UCP006533"/>
    <property type="match status" value="1"/>
</dbReference>
<dbReference type="Pfam" id="PF04019">
    <property type="entry name" value="DUF359"/>
    <property type="match status" value="1"/>
</dbReference>
<feature type="binding site" evidence="6">
    <location>
        <position position="57"/>
    </location>
    <ligand>
        <name>GTP</name>
        <dbReference type="ChEBI" id="CHEBI:37565"/>
    </ligand>
</feature>
<evidence type="ECO:0000256" key="5">
    <source>
        <dbReference type="ARBA" id="ARBA00023134"/>
    </source>
</evidence>
<dbReference type="GO" id="GO:0015937">
    <property type="term" value="P:coenzyme A biosynthetic process"/>
    <property type="evidence" value="ECO:0007669"/>
    <property type="project" value="UniProtKB-UniRule"/>
</dbReference>
<accession>A0A5E4LQ42</accession>
<gene>
    <name evidence="7" type="ORF">LFW2832_00740</name>
</gene>
<evidence type="ECO:0000256" key="3">
    <source>
        <dbReference type="ARBA" id="ARBA00022777"/>
    </source>
</evidence>
<comment type="caution">
    <text evidence="7">The sequence shown here is derived from an EMBL/GenBank/DDBJ whole genome shotgun (WGS) entry which is preliminary data.</text>
</comment>
<protein>
    <recommendedName>
        <fullName evidence="6">GTP-dependent dephospho-CoA kinase</fullName>
        <ecNumber evidence="6">2.7.1.237</ecNumber>
    </recommendedName>
    <alternativeName>
        <fullName evidence="6">Dephospho-coenzyme A kinase</fullName>
        <shortName evidence="6">DPCK</shortName>
    </alternativeName>
</protein>
<dbReference type="UniPathway" id="UPA00241"/>
<keyword evidence="3 6" id="KW-0418">Kinase</keyword>
<comment type="similarity">
    <text evidence="6">Belongs to the GTP-dependent DPCK family.</text>
</comment>
<dbReference type="HAMAP" id="MF_00590">
    <property type="entry name" value="Dephospho_CoA_kinase_GTP_dep"/>
    <property type="match status" value="1"/>
</dbReference>
<dbReference type="GO" id="GO:0005525">
    <property type="term" value="F:GTP binding"/>
    <property type="evidence" value="ECO:0007669"/>
    <property type="project" value="UniProtKB-UniRule"/>
</dbReference>
<comment type="catalytic activity">
    <reaction evidence="6">
        <text>3'-dephospho-CoA + GTP = GDP + CoA + H(+)</text>
        <dbReference type="Rhea" id="RHEA:61156"/>
        <dbReference type="ChEBI" id="CHEBI:15378"/>
        <dbReference type="ChEBI" id="CHEBI:37565"/>
        <dbReference type="ChEBI" id="CHEBI:57287"/>
        <dbReference type="ChEBI" id="CHEBI:57328"/>
        <dbReference type="ChEBI" id="CHEBI:58189"/>
        <dbReference type="EC" id="2.7.1.237"/>
    </reaction>
</comment>
<keyword evidence="1 6" id="KW-0808">Transferase</keyword>
<comment type="function">
    <text evidence="6">Catalyzes the GTP-dependent phosphorylation of the 3'-hydroxyl group of dephosphocoenzyme A to form coenzyme A (CoA).</text>
</comment>
<comment type="pathway">
    <text evidence="6">Cofactor biosynthesis; coenzyme A biosynthesis.</text>
</comment>
<evidence type="ECO:0000313" key="8">
    <source>
        <dbReference type="Proteomes" id="UP000789941"/>
    </source>
</evidence>
<dbReference type="AlphaFoldDB" id="A0A5E4LQ42"/>
<feature type="binding site" evidence="6">
    <location>
        <position position="39"/>
    </location>
    <ligand>
        <name>GTP</name>
        <dbReference type="ChEBI" id="CHEBI:37565"/>
    </ligand>
</feature>
<keyword evidence="5 6" id="KW-0342">GTP-binding</keyword>
<evidence type="ECO:0000256" key="1">
    <source>
        <dbReference type="ARBA" id="ARBA00022679"/>
    </source>
</evidence>
<comment type="caution">
    <text evidence="6">Lacks conserved residue(s) required for the propagation of feature annotation.</text>
</comment>
<evidence type="ECO:0000256" key="6">
    <source>
        <dbReference type="HAMAP-Rule" id="MF_00590"/>
    </source>
</evidence>
<organism evidence="7 8">
    <name type="scientific">Candidatus Bilamarchaeum dharawalense</name>
    <dbReference type="NCBI Taxonomy" id="2885759"/>
    <lineage>
        <taxon>Archaea</taxon>
        <taxon>Candidatus Micrarchaeota</taxon>
        <taxon>Candidatus Micrarchaeia</taxon>
        <taxon>Candidatus Anstonellales</taxon>
        <taxon>Candidatus Bilamarchaeaceae</taxon>
        <taxon>Candidatus Bilamarchaeum</taxon>
    </lineage>
</organism>
<dbReference type="GO" id="GO:0016301">
    <property type="term" value="F:kinase activity"/>
    <property type="evidence" value="ECO:0007669"/>
    <property type="project" value="UniProtKB-UniRule"/>
</dbReference>
<evidence type="ECO:0000256" key="4">
    <source>
        <dbReference type="ARBA" id="ARBA00022993"/>
    </source>
</evidence>
<name>A0A5E4LQ42_9ARCH</name>
<feature type="binding site" evidence="6">
    <location>
        <position position="114"/>
    </location>
    <ligand>
        <name>GTP</name>
        <dbReference type="ChEBI" id="CHEBI:37565"/>
    </ligand>
</feature>
<dbReference type="InterPro" id="IPR007164">
    <property type="entry name" value="GTP-dep_dephospho-CoA_kin"/>
</dbReference>
<keyword evidence="4 6" id="KW-0173">Coenzyme A biosynthesis</keyword>
<dbReference type="PANTHER" id="PTHR40732">
    <property type="entry name" value="UPF0218 PROTEIN TK1697"/>
    <property type="match status" value="1"/>
</dbReference>
<proteinExistence type="inferred from homology"/>
<keyword evidence="2 6" id="KW-0547">Nucleotide-binding</keyword>
<evidence type="ECO:0000313" key="7">
    <source>
        <dbReference type="EMBL" id="VVC04104.1"/>
    </source>
</evidence>
<reference evidence="7 8" key="1">
    <citation type="submission" date="2019-08" db="EMBL/GenBank/DDBJ databases">
        <authorList>
            <person name="Vazquez-Campos X."/>
        </authorList>
    </citation>
    <scope>NUCLEOTIDE SEQUENCE [LARGE SCALE GENOMIC DNA]</scope>
    <source>
        <strain evidence="7">LFW-283_2</strain>
    </source>
</reference>
<evidence type="ECO:0000256" key="2">
    <source>
        <dbReference type="ARBA" id="ARBA00022741"/>
    </source>
</evidence>